<dbReference type="CDD" id="cd00564">
    <property type="entry name" value="TMP_TenI"/>
    <property type="match status" value="1"/>
</dbReference>
<sequence length="180" mass="20642">MKNHTDLPKIWLMTDARNDHMLESVIRKMPRRSGIIFRHYHLDMESRCRRFAEIQKLAHRRNHLILLAGPPALARKWKADGVHGRQWKRRETNGLVHSAAAHDRAEIGQAKGNGAELIFLSPLFATRSHPDVRPLALSQVRRLMDLVSGKIILLGGMDAKRYRRHGHLRAHGWAAIDGLM</sequence>
<feature type="domain" description="Thiamine phosphate synthase/TenI" evidence="1">
    <location>
        <begin position="34"/>
        <end position="178"/>
    </location>
</feature>
<evidence type="ECO:0000259" key="1">
    <source>
        <dbReference type="Pfam" id="PF02581"/>
    </source>
</evidence>
<dbReference type="InterPro" id="IPR013785">
    <property type="entry name" value="Aldolase_TIM"/>
</dbReference>
<dbReference type="InterPro" id="IPR022998">
    <property type="entry name" value="ThiamineP_synth_TenI"/>
</dbReference>
<gene>
    <name evidence="2" type="ORF">MNBD_ALPHA04-1501</name>
</gene>
<proteinExistence type="predicted"/>
<accession>A0A3B0T6G2</accession>
<dbReference type="AlphaFoldDB" id="A0A3B0T6G2"/>
<dbReference type="Pfam" id="PF02581">
    <property type="entry name" value="TMP-TENI"/>
    <property type="match status" value="1"/>
</dbReference>
<organism evidence="2">
    <name type="scientific">hydrothermal vent metagenome</name>
    <dbReference type="NCBI Taxonomy" id="652676"/>
    <lineage>
        <taxon>unclassified sequences</taxon>
        <taxon>metagenomes</taxon>
        <taxon>ecological metagenomes</taxon>
    </lineage>
</organism>
<dbReference type="Gene3D" id="3.20.20.70">
    <property type="entry name" value="Aldolase class I"/>
    <property type="match status" value="1"/>
</dbReference>
<dbReference type="GO" id="GO:0009228">
    <property type="term" value="P:thiamine biosynthetic process"/>
    <property type="evidence" value="ECO:0007669"/>
    <property type="project" value="UniProtKB-KW"/>
</dbReference>
<protein>
    <recommendedName>
        <fullName evidence="1">Thiamine phosphate synthase/TenI domain-containing protein</fullName>
    </recommendedName>
</protein>
<dbReference type="SUPFAM" id="SSF51391">
    <property type="entry name" value="Thiamin phosphate synthase"/>
    <property type="match status" value="1"/>
</dbReference>
<evidence type="ECO:0000313" key="2">
    <source>
        <dbReference type="EMBL" id="VAW02516.1"/>
    </source>
</evidence>
<reference evidence="2" key="1">
    <citation type="submission" date="2018-06" db="EMBL/GenBank/DDBJ databases">
        <authorList>
            <person name="Zhirakovskaya E."/>
        </authorList>
    </citation>
    <scope>NUCLEOTIDE SEQUENCE</scope>
</reference>
<name>A0A3B0T6G2_9ZZZZ</name>
<dbReference type="EMBL" id="UOEF01000351">
    <property type="protein sequence ID" value="VAW02516.1"/>
    <property type="molecule type" value="Genomic_DNA"/>
</dbReference>
<dbReference type="InterPro" id="IPR036206">
    <property type="entry name" value="ThiamineP_synth_sf"/>
</dbReference>